<dbReference type="Proteomes" id="UP000092482">
    <property type="component" value="Chromosome"/>
</dbReference>
<dbReference type="SUPFAM" id="SSF81301">
    <property type="entry name" value="Nucleotidyltransferase"/>
    <property type="match status" value="1"/>
</dbReference>
<proteinExistence type="predicted"/>
<dbReference type="InterPro" id="IPR043519">
    <property type="entry name" value="NT_sf"/>
</dbReference>
<dbReference type="PANTHER" id="PTHR43852">
    <property type="entry name" value="NUCLEOTIDYLTRANSFERASE"/>
    <property type="match status" value="1"/>
</dbReference>
<dbReference type="STRING" id="1758689.SGUI_0541"/>
<reference evidence="2 3" key="1">
    <citation type="submission" date="2016-03" db="EMBL/GenBank/DDBJ databases">
        <title>Shallow-sea hydrothermal system.</title>
        <authorList>
            <person name="Tang K."/>
        </authorList>
    </citation>
    <scope>NUCLEOTIDE SEQUENCE [LARGE SCALE GENOMIC DNA]</scope>
    <source>
        <strain evidence="2 3">JLT9</strain>
    </source>
</reference>
<dbReference type="CDD" id="cd05403">
    <property type="entry name" value="NT_KNTase_like"/>
    <property type="match status" value="1"/>
</dbReference>
<keyword evidence="3" id="KW-1185">Reference proteome</keyword>
<evidence type="ECO:0000259" key="1">
    <source>
        <dbReference type="Pfam" id="PF18765"/>
    </source>
</evidence>
<dbReference type="EMBL" id="CP014989">
    <property type="protein sequence ID" value="ANS77937.1"/>
    <property type="molecule type" value="Genomic_DNA"/>
</dbReference>
<organism evidence="2 3">
    <name type="scientific">Serinicoccus hydrothermalis</name>
    <dbReference type="NCBI Taxonomy" id="1758689"/>
    <lineage>
        <taxon>Bacteria</taxon>
        <taxon>Bacillati</taxon>
        <taxon>Actinomycetota</taxon>
        <taxon>Actinomycetes</taxon>
        <taxon>Micrococcales</taxon>
        <taxon>Ornithinimicrobiaceae</taxon>
        <taxon>Serinicoccus</taxon>
    </lineage>
</organism>
<dbReference type="Gene3D" id="3.30.460.10">
    <property type="entry name" value="Beta Polymerase, domain 2"/>
    <property type="match status" value="1"/>
</dbReference>
<evidence type="ECO:0000313" key="2">
    <source>
        <dbReference type="EMBL" id="ANS77937.1"/>
    </source>
</evidence>
<evidence type="ECO:0000313" key="3">
    <source>
        <dbReference type="Proteomes" id="UP000092482"/>
    </source>
</evidence>
<accession>A0A1B1N923</accession>
<dbReference type="InterPro" id="IPR052930">
    <property type="entry name" value="TA_antitoxin_MntA"/>
</dbReference>
<dbReference type="InterPro" id="IPR041633">
    <property type="entry name" value="Polbeta"/>
</dbReference>
<feature type="domain" description="Polymerase beta nucleotidyltransferase" evidence="1">
    <location>
        <begin position="28"/>
        <end position="109"/>
    </location>
</feature>
<dbReference type="AlphaFoldDB" id="A0A1B1N923"/>
<dbReference type="Pfam" id="PF18765">
    <property type="entry name" value="Polbeta"/>
    <property type="match status" value="1"/>
</dbReference>
<gene>
    <name evidence="2" type="ORF">SGUI_0541</name>
</gene>
<name>A0A1B1N923_9MICO</name>
<protein>
    <recommendedName>
        <fullName evidence="1">Polymerase beta nucleotidyltransferase domain-containing protein</fullName>
    </recommendedName>
</protein>
<dbReference type="KEGG" id="serj:SGUI_0541"/>
<sequence>MTHTRDGAAALARLRRALADGSLADLAERHGLALMVLFGSAADPRETSPGDLDLAVAWKSGTGTGDVVGVTSDLLALLGDGVDVLDLDRGSPVVRQRALTCGEVLLEREAGAFATRQMMAIRDHVDTAHLRRRQLELLTEPRP</sequence>
<dbReference type="PANTHER" id="PTHR43852:SF3">
    <property type="entry name" value="NUCLEOTIDYLTRANSFERASE"/>
    <property type="match status" value="1"/>
</dbReference>